<feature type="compositionally biased region" description="Basic and acidic residues" evidence="1">
    <location>
        <begin position="179"/>
        <end position="188"/>
    </location>
</feature>
<feature type="compositionally biased region" description="Basic residues" evidence="1">
    <location>
        <begin position="152"/>
        <end position="166"/>
    </location>
</feature>
<protein>
    <submittedName>
        <fullName evidence="2">Uncharacterized protein</fullName>
    </submittedName>
</protein>
<reference evidence="2" key="2">
    <citation type="submission" date="2015-07" db="EMBL/GenBank/DDBJ databases">
        <authorList>
            <person name="Noorani M."/>
        </authorList>
    </citation>
    <scope>NUCLEOTIDE SEQUENCE</scope>
    <source>
        <strain evidence="2">Yugu1</strain>
    </source>
</reference>
<dbReference type="EMBL" id="CM003530">
    <property type="protein sequence ID" value="RCV18006.1"/>
    <property type="molecule type" value="Genomic_DNA"/>
</dbReference>
<gene>
    <name evidence="2" type="ORF">SETIT_3G266000v2</name>
</gene>
<evidence type="ECO:0000256" key="1">
    <source>
        <dbReference type="SAM" id="MobiDB-lite"/>
    </source>
</evidence>
<proteinExistence type="predicted"/>
<feature type="compositionally biased region" description="Pro residues" evidence="1">
    <location>
        <begin position="89"/>
        <end position="99"/>
    </location>
</feature>
<name>A0A368QJ57_SETIT</name>
<dbReference type="AlphaFoldDB" id="A0A368QJ57"/>
<dbReference type="EMBL" id="CM003530">
    <property type="protein sequence ID" value="RCV18005.1"/>
    <property type="molecule type" value="Genomic_DNA"/>
</dbReference>
<sequence>MVFERWRKFSCLQERRRGSASPIRPRVPFIAKEKKLRTHLVNWHRSWASALCDKIEPTAPTTRVVLHRRPNRLRRCRRCSSRVTSRPAPSSPPTPPPPRALGSSPSPDLDVAAGWDRDGVAARTSGSAAATGRPELALPSRRRDSPELGFPSRRRPPGARALPRRRGCPELAHGRIRPRCRELGDQGRGRGTGARGSGEREDRRKPSPKTQLHPVVSLTSVAARGGRRPARAPRRPEVMLPMPGDIRRALP</sequence>
<feature type="compositionally biased region" description="Low complexity" evidence="1">
    <location>
        <begin position="121"/>
        <end position="133"/>
    </location>
</feature>
<organism evidence="2">
    <name type="scientific">Setaria italica</name>
    <name type="common">Foxtail millet</name>
    <name type="synonym">Panicum italicum</name>
    <dbReference type="NCBI Taxonomy" id="4555"/>
    <lineage>
        <taxon>Eukaryota</taxon>
        <taxon>Viridiplantae</taxon>
        <taxon>Streptophyta</taxon>
        <taxon>Embryophyta</taxon>
        <taxon>Tracheophyta</taxon>
        <taxon>Spermatophyta</taxon>
        <taxon>Magnoliopsida</taxon>
        <taxon>Liliopsida</taxon>
        <taxon>Poales</taxon>
        <taxon>Poaceae</taxon>
        <taxon>PACMAD clade</taxon>
        <taxon>Panicoideae</taxon>
        <taxon>Panicodae</taxon>
        <taxon>Paniceae</taxon>
        <taxon>Cenchrinae</taxon>
        <taxon>Setaria</taxon>
    </lineage>
</organism>
<accession>A0A368QJ57</accession>
<evidence type="ECO:0000313" key="2">
    <source>
        <dbReference type="EMBL" id="RCV18005.1"/>
    </source>
</evidence>
<feature type="region of interest" description="Disordered" evidence="1">
    <location>
        <begin position="77"/>
        <end position="251"/>
    </location>
</feature>
<dbReference type="EMBL" id="CM003530">
    <property type="protein sequence ID" value="RCV18007.1"/>
    <property type="molecule type" value="Genomic_DNA"/>
</dbReference>
<reference evidence="2" key="1">
    <citation type="journal article" date="2012" name="Nat. Biotechnol.">
        <title>Reference genome sequence of the model plant Setaria.</title>
        <authorList>
            <person name="Bennetzen J.L."/>
            <person name="Schmutz J."/>
            <person name="Wang H."/>
            <person name="Percifield R."/>
            <person name="Hawkins J."/>
            <person name="Pontaroli A.C."/>
            <person name="Estep M."/>
            <person name="Feng L."/>
            <person name="Vaughn J.N."/>
            <person name="Grimwood J."/>
            <person name="Jenkins J."/>
            <person name="Barry K."/>
            <person name="Lindquist E."/>
            <person name="Hellsten U."/>
            <person name="Deshpande S."/>
            <person name="Wang X."/>
            <person name="Wu X."/>
            <person name="Mitros T."/>
            <person name="Triplett J."/>
            <person name="Yang X."/>
            <person name="Ye C.Y."/>
            <person name="Mauro-Herrera M."/>
            <person name="Wang L."/>
            <person name="Li P."/>
            <person name="Sharma M."/>
            <person name="Sharma R."/>
            <person name="Ronald P.C."/>
            <person name="Panaud O."/>
            <person name="Kellogg E.A."/>
            <person name="Brutnell T.P."/>
            <person name="Doust A.N."/>
            <person name="Tuskan G.A."/>
            <person name="Rokhsar D."/>
            <person name="Devos K.M."/>
        </authorList>
    </citation>
    <scope>NUCLEOTIDE SEQUENCE [LARGE SCALE GENOMIC DNA]</scope>
    <source>
        <strain evidence="2">Yugu1</strain>
    </source>
</reference>